<proteinExistence type="predicted"/>
<keyword evidence="2" id="KW-1185">Reference proteome</keyword>
<reference evidence="2" key="1">
    <citation type="submission" date="2015-09" db="EMBL/GenBank/DDBJ databases">
        <title>Complete genome of Arthrobacter alpinus strain R3.8.</title>
        <authorList>
            <person name="See-Too W.S."/>
            <person name="Chan K.G."/>
        </authorList>
    </citation>
    <scope>NUCLEOTIDE SEQUENCE [LARGE SCALE GENOMIC DNA]</scope>
    <source>
        <strain evidence="2">R3.8</strain>
    </source>
</reference>
<dbReference type="KEGG" id="aaq:AOC05_09320"/>
<gene>
    <name evidence="1" type="ORF">AOC05_09320</name>
</gene>
<dbReference type="PATRIC" id="fig|656366.3.peg.2021"/>
<dbReference type="Proteomes" id="UP000062833">
    <property type="component" value="Chromosome"/>
</dbReference>
<sequence>MFAYAHPLDLGIAPVAQLRIAPLPILRIGEPLWLLHRPSRSRFLAQGGRCRCRGPREPETMDGMSIHSTLLARPVQDTIAAMGKVARRKDLLQLGYTAWNLKQALNAGTVRCVARGYFALPDADPLDVLLAQHQARKTCFTKAEELGLWILQPMPMPHVAVAHGRQVPGCLVHRVKGRQMLTDILRQCVGCGTELEGLVVLESAVVLKKCTIRQLRQAFQGSAGAAGRAIIGMIDPQAQSIVETVARYTLKMAGYNVQGQVAIRGVGHLDLLVEGVLGVETDGEKYHNTPQGWAEDLRRDNLLVIGGVWKLRIPAKVVLWNPELMLLWIRQALERIDSTTK</sequence>
<evidence type="ECO:0008006" key="3">
    <source>
        <dbReference type="Google" id="ProtNLM"/>
    </source>
</evidence>
<evidence type="ECO:0000313" key="2">
    <source>
        <dbReference type="Proteomes" id="UP000062833"/>
    </source>
</evidence>
<organism evidence="1 2">
    <name type="scientific">Arthrobacter alpinus</name>
    <dbReference type="NCBI Taxonomy" id="656366"/>
    <lineage>
        <taxon>Bacteria</taxon>
        <taxon>Bacillati</taxon>
        <taxon>Actinomycetota</taxon>
        <taxon>Actinomycetes</taxon>
        <taxon>Micrococcales</taxon>
        <taxon>Micrococcaceae</taxon>
        <taxon>Arthrobacter</taxon>
    </lineage>
</organism>
<name>A0A0M4RBQ7_9MICC</name>
<accession>A0A0M4RBQ7</accession>
<dbReference type="EMBL" id="CP012677">
    <property type="protein sequence ID" value="ALE92468.1"/>
    <property type="molecule type" value="Genomic_DNA"/>
</dbReference>
<protein>
    <recommendedName>
        <fullName evidence="3">DUF559 domain-containing protein</fullName>
    </recommendedName>
</protein>
<dbReference type="AlphaFoldDB" id="A0A0M4RBQ7"/>
<evidence type="ECO:0000313" key="1">
    <source>
        <dbReference type="EMBL" id="ALE92468.1"/>
    </source>
</evidence>